<feature type="compositionally biased region" description="Polar residues" evidence="1">
    <location>
        <begin position="951"/>
        <end position="965"/>
    </location>
</feature>
<feature type="region of interest" description="Disordered" evidence="1">
    <location>
        <begin position="2536"/>
        <end position="2564"/>
    </location>
</feature>
<dbReference type="InterPro" id="IPR029211">
    <property type="entry name" value="PfEMP1_ATS"/>
</dbReference>
<dbReference type="Pfam" id="PF18562">
    <property type="entry name" value="CIDR1_gamma"/>
    <property type="match status" value="1"/>
</dbReference>
<feature type="region of interest" description="Disordered" evidence="1">
    <location>
        <begin position="1668"/>
        <end position="1725"/>
    </location>
</feature>
<dbReference type="Gene3D" id="1.10.1900.40">
    <property type="entry name" value="Acidic terminal segments, variant surface antigen of PfEMP1"/>
    <property type="match status" value="2"/>
</dbReference>
<dbReference type="Pfam" id="PF15447">
    <property type="entry name" value="NTS"/>
    <property type="match status" value="1"/>
</dbReference>
<feature type="region of interest" description="Disordered" evidence="1">
    <location>
        <begin position="895"/>
        <end position="932"/>
    </location>
</feature>
<evidence type="ECO:0000256" key="1">
    <source>
        <dbReference type="SAM" id="MobiDB-lite"/>
    </source>
</evidence>
<feature type="domain" description="Plasmodium falciparum erythrocyte membrane protein-1 N-terminal segment" evidence="5">
    <location>
        <begin position="13"/>
        <end position="48"/>
    </location>
</feature>
<feature type="domain" description="Cysteine-rich interdomain region 1 gamma" evidence="6">
    <location>
        <begin position="1464"/>
        <end position="1504"/>
    </location>
</feature>
<dbReference type="Proteomes" id="UP000030697">
    <property type="component" value="Unassembled WGS sequence"/>
</dbReference>
<dbReference type="InterPro" id="IPR042202">
    <property type="entry name" value="Duffy-ag-bd_sf"/>
</dbReference>
<dbReference type="Gene3D" id="1.20.58.1930">
    <property type="match status" value="1"/>
</dbReference>
<dbReference type="EMBL" id="KE124600">
    <property type="protein sequence ID" value="EWC76144.1"/>
    <property type="molecule type" value="Genomic_DNA"/>
</dbReference>
<feature type="compositionally biased region" description="Low complexity" evidence="1">
    <location>
        <begin position="966"/>
        <end position="982"/>
    </location>
</feature>
<feature type="compositionally biased region" description="Polar residues" evidence="1">
    <location>
        <begin position="1198"/>
        <end position="1215"/>
    </location>
</feature>
<feature type="domain" description="Duffy-binding-like" evidence="7">
    <location>
        <begin position="305"/>
        <end position="456"/>
    </location>
</feature>
<accession>W7JML8</accession>
<feature type="domain" description="Duffy-antigen binding" evidence="3">
    <location>
        <begin position="113"/>
        <end position="301"/>
    </location>
</feature>
<feature type="region of interest" description="Disordered" evidence="1">
    <location>
        <begin position="1198"/>
        <end position="1230"/>
    </location>
</feature>
<feature type="compositionally biased region" description="Basic and acidic residues" evidence="1">
    <location>
        <begin position="1675"/>
        <end position="1688"/>
    </location>
</feature>
<dbReference type="GO" id="GO:0046789">
    <property type="term" value="F:host cell surface receptor binding"/>
    <property type="evidence" value="ECO:0007669"/>
    <property type="project" value="InterPro"/>
</dbReference>
<feature type="domain" description="Duffy-binding-like" evidence="2">
    <location>
        <begin position="1520"/>
        <end position="1675"/>
    </location>
</feature>
<dbReference type="SUPFAM" id="SSF140924">
    <property type="entry name" value="Duffy binding domain-like"/>
    <property type="match status" value="6"/>
</dbReference>
<dbReference type="InterPro" id="IPR044932">
    <property type="entry name" value="PfEMP1_ATS_sf"/>
</dbReference>
<feature type="compositionally biased region" description="Acidic residues" evidence="1">
    <location>
        <begin position="797"/>
        <end position="842"/>
    </location>
</feature>
<feature type="domain" description="Duffy-antigen binding" evidence="3">
    <location>
        <begin position="1768"/>
        <end position="1934"/>
    </location>
</feature>
<feature type="domain" description="Duffy-antigen binding" evidence="3">
    <location>
        <begin position="2122"/>
        <end position="2293"/>
    </location>
</feature>
<dbReference type="FunFam" id="1.10.1900.40:FF:000003">
    <property type="entry name" value="Erythrocyte membrane protein 1"/>
    <property type="match status" value="1"/>
</dbReference>
<organism evidence="8 9">
    <name type="scientific">Plasmodium falciparum UGT5.1</name>
    <dbReference type="NCBI Taxonomy" id="1237627"/>
    <lineage>
        <taxon>Eukaryota</taxon>
        <taxon>Sar</taxon>
        <taxon>Alveolata</taxon>
        <taxon>Apicomplexa</taxon>
        <taxon>Aconoidasida</taxon>
        <taxon>Haemosporida</taxon>
        <taxon>Plasmodiidae</taxon>
        <taxon>Plasmodium</taxon>
        <taxon>Plasmodium (Laverania)</taxon>
    </lineage>
</organism>
<feature type="compositionally biased region" description="Low complexity" evidence="1">
    <location>
        <begin position="918"/>
        <end position="930"/>
    </location>
</feature>
<dbReference type="InterPro" id="IPR008602">
    <property type="entry name" value="Duffy-antigen-binding"/>
</dbReference>
<protein>
    <recommendedName>
        <fullName evidence="10">Duffy-binding-like domain-containing protein</fullName>
    </recommendedName>
</protein>
<evidence type="ECO:0000259" key="3">
    <source>
        <dbReference type="Pfam" id="PF05424"/>
    </source>
</evidence>
<sequence>MAASTTYSSAKNAKEFLDMIGETVHHKVHAAALQPSNGKLKGHLSQAKFEDAPKDKQTENDPCKLKYGYHTTVTSGYDNENPCKDRPEVRFSYTEGAQCHSKKIRGSNGKNEGACAPFRRLHLCDHNLENISDFDHINNHTLLTDVCEAAKFEAESLEKYRAQYQEKYGDVGSPICTVLARSFADIGDIIRGKDLYLGNKKEKEKLENNLKTIFKKIYDNLKNTDVQKHYSDDDEGNYYKLRNAWWEANRQEVWKAITCGAAGGKYFRNTCAGGRSPTPNKCRCIAGEVPTYFDYVPQYLRWFEEWAEDFCRKKNKKIKDVKRNCREEDKYGNERYCDRNGFDCERTIYKKGYFVIDKDCNTCSVSCRPYESWIDNQKKEFEKQKKKCENEISGNSRKKRSPSNKNYEGYEKKFYDILNGPDVGGLDKFLELLNKEEVCKKITTQEEGKIDFKSVKSSSTSGDGDGSNKTFYRSKYCEECPLCGVEKGNNGNEWKDKDKSGKCDGGKRYNIPKDTQHNVIPVLSFGDERDQIKSKIDTFCKTQNGNSGKPSSSGSGDCGGNIDSSLCEPWKCYKEDDIEKHVQHVLEYDKEVKGAGGLCILQNKKEKKTDNDPEEFQKTFNDFFYFWVGRLLNDSIEWREKLGKCLEKKNGNRCRNGCNTKCECFLKWVNRKRTEWDKIKKHFKTQDFGDGALLGAFSPYYVIETVLELEYFPIIQEAYGDARAIQGIKNMLEEKKQERNADTSKDKTIIDYLLDHEKKDAEKCKQKQEECEKKKQKQATSGLARSETHGPQTPRDQEDEDEEDDDDDEHSEEGGDDQEETENPEQGEVDEPQAAVDEEVVEEAPQVPSATTTQDGVKPPCEIVDDLFKETEDFKVEACKQKYALPQRHWGWKCISDTTTTKPGESGEPKGRHRRDTSAVTTTTSSSGATCIPPRRRKLYVGKLHDWANTVTQPQGEASSTSEGKTATQPQGQTPSQGSPSATSSRAQSHPLLTAFVESAAVETFFLWHRYKKEWELQKNKAQNGLLGEAEGVQPLNGTLGDDPQTQLQQTGVIPPPFLRQMFYTLGDYRDICVGNVPSGIDKVSASGNTKGESDMQKIKTAIDEHINSLKQADSVPKPQPPVQQQQNSSLTRETLWETFAPQIWKGMIYALTYNTDSGTKDQPPTQIKDADKLLDKLKKENGKEGEYHYENVKLENSETSSAMSTGPRTTQIASPSGGDPKPNTDDITTPTLTQFVVRPTYFRYLEEWGETFCRQRTRMLEQLDKECRGVNSSGNPKYCSGDGNICDETRAQSQNTFISLHCSDCLKECMKYKKWIDIKFEEFQKQKSKFDRELQKLKANHNGDNKEFCDQIEKKNTAADFLKALRHCKDDEVHEEKDNDNKIDFSEPLKTFSPTTYCKACPVYGVNCNGNKRGKSATNGCKPKGEPQNAANTVDGEQTLIEILIDDGSNHSATDGATNGTTDGIDEELRNCSEKYNFFKRLRKQEWTCQKKKDGIDQCNLTKPVAKTDDDKNIWFNEFFQRWLRYFVQDYNKLKDKINPCIKNENEKENGKEDKCINGCNIKCECVGKWLEIKGNEWGNIKKHYNINSNDDKETIAYRIKSYFVEQLHFDKDHKKAQDVVEDKDQKKRDELWGCTGNITCETEEKKIKYGDFIANLIKKLKEKIESCPSQPDETTHPNCDETLPHSDEEENFEDTPTTDDSQSPAFCKDIQPPEEPKEDSDRLCDDKKELKCNDLKIDMNTTYKPKIKLIGLGAHYYKGGVDYPNVYVPPRVRQLCLQPLKELAESNEDTRYKNKLIEALKKCAYNEGKGLYEYYNNNKDILGLNASQLLENEIETYILQAMQRSYADYGSIVKGDILWDYEDKEKIDLKIIDFAKNHKSTTTSSVSTSDDVKRRKLWESIRAHVWKAMICGYENVGGSFDNEDLKCKLPDTENTYQFFRWFVEWGENFCIRRKQELSLLKSKCPHDICSNQDEHIKKECKNACEKYEQFLINARTQYKNQVIEYDKLKYFYNYTRKKGAVEFLKDRCNTKCICFQEKSGNYNNKAFAYPPDEVKYQCNCESSPDNPFNVLNDCPSDNTKNSYCKNYNLENLCEKSHSNNFYNWKIVRVKNKKNRNEIILVPPRRRHLCRIPFMGKWYYKNKKGEENLKSHIYTAAYSEGYRLSKLYKKKPENVLEVMKNSFADYGNIIKGDDMLGTDIHKKLNVLLDKSKNPKTPEAWWETNKKHIWYAMLCGYQKGSDTEKLDESWCSIPTEDGTDQFLRWVVEWAKEACKEKKIRENSLGKKCNCANQDEKSGLPLLKDSTCINELEKYLKFNILVKESLEQLNIQYSINKTCLISEKTVEEYIKSQLKKDNCDLSDIQNNYESPTNLKNDIYKKILKNHCPHINFETESTKKDDFAPVQPPSSHNTSDILTTTIPVGIALALGSIAFLFMKKKTQAPVDLFSVINIPKSDYDIPTLKSSNRYIPYVSDRYKGKTYIYIEGDSDEDKYAFMSDTTDVTSSESEYEELDINDIYVPRAPKYKTLIEVVLEPSGNNTTASGKNTTASGKNTPSDNTPTPQPITDNEWNTLKHEFISQYLQSEQPNDVPNDYSSGDIPTNTNITTTSRHNVEEKPFITSIHDRDLYSGEEYSYNVNMSTNSMDDIPINRDNNVYSGIDLINDTLSGEPINIYDEVLKRKENELFGTNHVKQTSIHSVAKLTNSDPIHNQLELFHKWLDRHRDMCEKWENHHERLAKLKEEWENETHSGNTHPSDSNKTLNTDVSIQIHMDNPKPINEFTNMDTILEDLDKPFNEPYYYDMYDDDIYYDVNDDNDISTRNIL</sequence>
<dbReference type="FunFam" id="1.20.1310.20:FF:000001">
    <property type="entry name" value="Erythrocyte membrane protein 1, PfEMP1"/>
    <property type="match status" value="1"/>
</dbReference>
<evidence type="ECO:0000259" key="2">
    <source>
        <dbReference type="Pfam" id="PF03011"/>
    </source>
</evidence>
<proteinExistence type="predicted"/>
<dbReference type="InterPro" id="IPR041480">
    <property type="entry name" value="CIDR1_gamma"/>
</dbReference>
<reference evidence="8 9" key="1">
    <citation type="submission" date="2013-02" db="EMBL/GenBank/DDBJ databases">
        <title>The Genome Sequence of Plasmodium falciparum UGT5.1.</title>
        <authorList>
            <consortium name="The Broad Institute Genome Sequencing Platform"/>
            <consortium name="The Broad Institute Genome Sequencing Center for Infectious Disease"/>
            <person name="Neafsey D."/>
            <person name="Cheeseman I."/>
            <person name="Volkman S."/>
            <person name="Adams J."/>
            <person name="Walker B."/>
            <person name="Young S.K."/>
            <person name="Zeng Q."/>
            <person name="Gargeya S."/>
            <person name="Fitzgerald M."/>
            <person name="Haas B."/>
            <person name="Abouelleil A."/>
            <person name="Alvarado L."/>
            <person name="Arachchi H.M."/>
            <person name="Berlin A.M."/>
            <person name="Chapman S.B."/>
            <person name="Dewar J."/>
            <person name="Goldberg J."/>
            <person name="Griggs A."/>
            <person name="Gujja S."/>
            <person name="Hansen M."/>
            <person name="Howarth C."/>
            <person name="Imamovic A."/>
            <person name="Larimer J."/>
            <person name="McCowan C."/>
            <person name="Murphy C."/>
            <person name="Neiman D."/>
            <person name="Pearson M."/>
            <person name="Priest M."/>
            <person name="Roberts A."/>
            <person name="Saif S."/>
            <person name="Shea T."/>
            <person name="Sisk P."/>
            <person name="Sykes S."/>
            <person name="Wortman J."/>
            <person name="Nusbaum C."/>
            <person name="Birren B."/>
        </authorList>
    </citation>
    <scope>NUCLEOTIDE SEQUENCE [LARGE SCALE GENOMIC DNA]</scope>
    <source>
        <strain evidence="8 9">UGT5.1</strain>
    </source>
</reference>
<dbReference type="InterPro" id="IPR054595">
    <property type="entry name" value="DBL_C"/>
</dbReference>
<dbReference type="FunFam" id="1.20.58.830:FF:000002">
    <property type="entry name" value="Erythrocyte membrane protein 1, PfEMP1"/>
    <property type="match status" value="1"/>
</dbReference>
<dbReference type="GO" id="GO:0016020">
    <property type="term" value="C:membrane"/>
    <property type="evidence" value="ECO:0007669"/>
    <property type="project" value="InterPro"/>
</dbReference>
<feature type="domain" description="Duffy-antigen binding" evidence="3">
    <location>
        <begin position="930"/>
        <end position="1162"/>
    </location>
</feature>
<evidence type="ECO:0000313" key="8">
    <source>
        <dbReference type="EMBL" id="EWC76144.1"/>
    </source>
</evidence>
<dbReference type="Gene3D" id="1.20.58.830">
    <property type="match status" value="5"/>
</dbReference>
<evidence type="ECO:0000259" key="7">
    <source>
        <dbReference type="Pfam" id="PF22672"/>
    </source>
</evidence>
<name>W7JML8_PLAFA</name>
<dbReference type="Pfam" id="PF03011">
    <property type="entry name" value="PFEMP"/>
    <property type="match status" value="2"/>
</dbReference>
<feature type="domain" description="Duffy-binding-like" evidence="2">
    <location>
        <begin position="623"/>
        <end position="770"/>
    </location>
</feature>
<evidence type="ECO:0000313" key="9">
    <source>
        <dbReference type="Proteomes" id="UP000030697"/>
    </source>
</evidence>
<evidence type="ECO:0000259" key="4">
    <source>
        <dbReference type="Pfam" id="PF15445"/>
    </source>
</evidence>
<feature type="region of interest" description="Disordered" evidence="1">
    <location>
        <begin position="1112"/>
        <end position="1131"/>
    </location>
</feature>
<evidence type="ECO:0008006" key="10">
    <source>
        <dbReference type="Google" id="ProtNLM"/>
    </source>
</evidence>
<feature type="region of interest" description="Disordered" evidence="1">
    <location>
        <begin position="767"/>
        <end position="860"/>
    </location>
</feature>
<feature type="domain" description="Plasmodium falciparum erythrocyte membrane protein 1 acidic terminal segment" evidence="4">
    <location>
        <begin position="2419"/>
        <end position="2818"/>
    </location>
</feature>
<dbReference type="InterPro" id="IPR004258">
    <property type="entry name" value="DBL"/>
</dbReference>
<feature type="domain" description="Duffy-binding-like" evidence="7">
    <location>
        <begin position="1248"/>
        <end position="1396"/>
    </location>
</feature>
<feature type="compositionally biased region" description="Acidic residues" evidence="1">
    <location>
        <begin position="1689"/>
        <end position="1699"/>
    </location>
</feature>
<dbReference type="InterPro" id="IPR029210">
    <property type="entry name" value="PfEMP1_NTS"/>
</dbReference>
<gene>
    <name evidence="8" type="ORF">C923_03186</name>
</gene>
<dbReference type="Pfam" id="PF22672">
    <property type="entry name" value="DBL_C"/>
    <property type="match status" value="2"/>
</dbReference>
<evidence type="ECO:0000259" key="6">
    <source>
        <dbReference type="Pfam" id="PF18562"/>
    </source>
</evidence>
<dbReference type="FunFam" id="1.20.58.830:FF:000003">
    <property type="entry name" value="Erythrocyte membrane protein 1, PfEMP1"/>
    <property type="match status" value="1"/>
</dbReference>
<dbReference type="Gene3D" id="1.20.1310.20">
    <property type="entry name" value="Duffy-antigen binding domain"/>
    <property type="match status" value="4"/>
</dbReference>
<dbReference type="Pfam" id="PF15445">
    <property type="entry name" value="ATS"/>
    <property type="match status" value="1"/>
</dbReference>
<dbReference type="Pfam" id="PF05424">
    <property type="entry name" value="Duffy_binding"/>
    <property type="match status" value="4"/>
</dbReference>
<evidence type="ECO:0000259" key="5">
    <source>
        <dbReference type="Pfam" id="PF15447"/>
    </source>
</evidence>
<feature type="region of interest" description="Disordered" evidence="1">
    <location>
        <begin position="951"/>
        <end position="987"/>
    </location>
</feature>